<dbReference type="OrthoDB" id="8965982at2"/>
<sequence length="143" mass="14628">MVIVGLAAAYAAAGYHLGTLARMGPGFFPCAVGVLLALIGVAIAVSARTDDGPPATTGHGYGQGMPDLRGCACIIAGILAFLLLGEYGGLLPATFAIVFISALGDRGNTLKQATFLALGMCAIAGVVFWWALQLQMPLFRWGG</sequence>
<evidence type="ECO:0000313" key="4">
    <source>
        <dbReference type="Proteomes" id="UP000316798"/>
    </source>
</evidence>
<organism evidence="3 4">
    <name type="scientific">Rhodoferax sediminis</name>
    <dbReference type="NCBI Taxonomy" id="2509614"/>
    <lineage>
        <taxon>Bacteria</taxon>
        <taxon>Pseudomonadati</taxon>
        <taxon>Pseudomonadota</taxon>
        <taxon>Betaproteobacteria</taxon>
        <taxon>Burkholderiales</taxon>
        <taxon>Comamonadaceae</taxon>
        <taxon>Rhodoferax</taxon>
    </lineage>
</organism>
<keyword evidence="1" id="KW-1133">Transmembrane helix</keyword>
<keyword evidence="1" id="KW-0812">Transmembrane</keyword>
<proteinExistence type="predicted"/>
<feature type="transmembrane region" description="Helical" evidence="1">
    <location>
        <begin position="68"/>
        <end position="101"/>
    </location>
</feature>
<dbReference type="AlphaFoldDB" id="A0A515DH26"/>
<dbReference type="EMBL" id="CP035503">
    <property type="protein sequence ID" value="QDL39688.1"/>
    <property type="molecule type" value="Genomic_DNA"/>
</dbReference>
<name>A0A515DH26_9BURK</name>
<evidence type="ECO:0000313" key="3">
    <source>
        <dbReference type="EMBL" id="QDL39688.1"/>
    </source>
</evidence>
<feature type="transmembrane region" description="Helical" evidence="1">
    <location>
        <begin position="24"/>
        <end position="47"/>
    </location>
</feature>
<reference evidence="3 4" key="1">
    <citation type="submission" date="2019-01" db="EMBL/GenBank/DDBJ databases">
        <title>Genomic insights into a novel species Rhodoferax sp.</title>
        <authorList>
            <person name="Jin L."/>
        </authorList>
    </citation>
    <scope>NUCLEOTIDE SEQUENCE [LARGE SCALE GENOMIC DNA]</scope>
    <source>
        <strain evidence="3 4">CHu59-6-5</strain>
    </source>
</reference>
<accession>A0A515DH26</accession>
<feature type="transmembrane region" description="Helical" evidence="1">
    <location>
        <begin position="113"/>
        <end position="132"/>
    </location>
</feature>
<feature type="domain" description="DUF1468" evidence="2">
    <location>
        <begin position="3"/>
        <end position="137"/>
    </location>
</feature>
<dbReference type="Pfam" id="PF07331">
    <property type="entry name" value="TctB"/>
    <property type="match status" value="1"/>
</dbReference>
<evidence type="ECO:0000256" key="1">
    <source>
        <dbReference type="SAM" id="Phobius"/>
    </source>
</evidence>
<dbReference type="InterPro" id="IPR009936">
    <property type="entry name" value="DUF1468"/>
</dbReference>
<protein>
    <submittedName>
        <fullName evidence="3">Tripartite tricarboxylate transporter TctB family protein</fullName>
    </submittedName>
</protein>
<dbReference type="KEGG" id="rhf:EUB48_07495"/>
<keyword evidence="1" id="KW-0472">Membrane</keyword>
<dbReference type="Proteomes" id="UP000316798">
    <property type="component" value="Chromosome"/>
</dbReference>
<evidence type="ECO:0000259" key="2">
    <source>
        <dbReference type="Pfam" id="PF07331"/>
    </source>
</evidence>
<keyword evidence="4" id="KW-1185">Reference proteome</keyword>
<gene>
    <name evidence="3" type="ORF">EUB48_07495</name>
</gene>